<evidence type="ECO:0000256" key="3">
    <source>
        <dbReference type="ARBA" id="ARBA00023274"/>
    </source>
</evidence>
<dbReference type="Pfam" id="PF00830">
    <property type="entry name" value="Ribosomal_L28"/>
    <property type="match status" value="1"/>
</dbReference>
<evidence type="ECO:0000256" key="2">
    <source>
        <dbReference type="ARBA" id="ARBA00022980"/>
    </source>
</evidence>
<dbReference type="EMBL" id="UOGC01000165">
    <property type="protein sequence ID" value="VAX24451.1"/>
    <property type="molecule type" value="Genomic_DNA"/>
</dbReference>
<comment type="similarity">
    <text evidence="1">Belongs to the bacterial ribosomal protein bL28 family.</text>
</comment>
<gene>
    <name evidence="4" type="ORF">MNBD_NITROSPINAE01-60</name>
</gene>
<organism evidence="4">
    <name type="scientific">hydrothermal vent metagenome</name>
    <dbReference type="NCBI Taxonomy" id="652676"/>
    <lineage>
        <taxon>unclassified sequences</taxon>
        <taxon>metagenomes</taxon>
        <taxon>ecological metagenomes</taxon>
    </lineage>
</organism>
<dbReference type="InterPro" id="IPR026569">
    <property type="entry name" value="Ribosomal_bL28"/>
</dbReference>
<reference evidence="4" key="1">
    <citation type="submission" date="2018-06" db="EMBL/GenBank/DDBJ databases">
        <authorList>
            <person name="Zhirakovskaya E."/>
        </authorList>
    </citation>
    <scope>NUCLEOTIDE SEQUENCE</scope>
</reference>
<keyword evidence="3" id="KW-0687">Ribonucleoprotein</keyword>
<dbReference type="GO" id="GO:0003735">
    <property type="term" value="F:structural constituent of ribosome"/>
    <property type="evidence" value="ECO:0007669"/>
    <property type="project" value="InterPro"/>
</dbReference>
<dbReference type="InterPro" id="IPR050096">
    <property type="entry name" value="Bacterial_rp_bL28"/>
</dbReference>
<dbReference type="InterPro" id="IPR034704">
    <property type="entry name" value="Ribosomal_bL28/bL31-like_sf"/>
</dbReference>
<dbReference type="GO" id="GO:0005840">
    <property type="term" value="C:ribosome"/>
    <property type="evidence" value="ECO:0007669"/>
    <property type="project" value="UniProtKB-KW"/>
</dbReference>
<dbReference type="HAMAP" id="MF_00373">
    <property type="entry name" value="Ribosomal_bL28"/>
    <property type="match status" value="1"/>
</dbReference>
<evidence type="ECO:0000256" key="1">
    <source>
        <dbReference type="ARBA" id="ARBA00008760"/>
    </source>
</evidence>
<dbReference type="AlphaFoldDB" id="A0A3B1CCR9"/>
<sequence length="72" mass="7909">MAKVCEVCGKKPMFGNNVSHAHNTTRRRWNPNLKKVRSVTPTGGNRRITVCTRCISSGRVVKPSPSTITKSA</sequence>
<dbReference type="InterPro" id="IPR037147">
    <property type="entry name" value="Ribosomal_bL28_sf"/>
</dbReference>
<dbReference type="Gene3D" id="2.20.150.30">
    <property type="match status" value="1"/>
</dbReference>
<dbReference type="NCBIfam" id="TIGR00009">
    <property type="entry name" value="L28"/>
    <property type="match status" value="1"/>
</dbReference>
<dbReference type="Gene3D" id="2.30.170.40">
    <property type="entry name" value="Ribosomal protein L28/L24"/>
    <property type="match status" value="1"/>
</dbReference>
<dbReference type="GO" id="GO:0006412">
    <property type="term" value="P:translation"/>
    <property type="evidence" value="ECO:0007669"/>
    <property type="project" value="InterPro"/>
</dbReference>
<dbReference type="SUPFAM" id="SSF143800">
    <property type="entry name" value="L28p-like"/>
    <property type="match status" value="1"/>
</dbReference>
<name>A0A3B1CCR9_9ZZZZ</name>
<proteinExistence type="inferred from homology"/>
<dbReference type="PANTHER" id="PTHR39080">
    <property type="entry name" value="50S RIBOSOMAL PROTEIN L28"/>
    <property type="match status" value="1"/>
</dbReference>
<dbReference type="InterPro" id="IPR001383">
    <property type="entry name" value="Ribosomal_bL28_bact-type"/>
</dbReference>
<keyword evidence="2 4" id="KW-0689">Ribosomal protein</keyword>
<protein>
    <submittedName>
        <fullName evidence="4">LSU ribosomal protein L28p @ LSU ribosomal protein L28p, zinc-dependent</fullName>
    </submittedName>
</protein>
<accession>A0A3B1CCR9</accession>
<evidence type="ECO:0000313" key="4">
    <source>
        <dbReference type="EMBL" id="VAX24451.1"/>
    </source>
</evidence>
<dbReference type="PANTHER" id="PTHR39080:SF1">
    <property type="entry name" value="LARGE RIBOSOMAL SUBUNIT PROTEIN BL28A"/>
    <property type="match status" value="1"/>
</dbReference>
<dbReference type="GO" id="GO:1990904">
    <property type="term" value="C:ribonucleoprotein complex"/>
    <property type="evidence" value="ECO:0007669"/>
    <property type="project" value="UniProtKB-KW"/>
</dbReference>